<protein>
    <submittedName>
        <fullName evidence="2">Uncharacterized protein</fullName>
    </submittedName>
</protein>
<keyword evidence="1" id="KW-0472">Membrane</keyword>
<gene>
    <name evidence="2" type="ORF">DW889_12900</name>
</gene>
<proteinExistence type="predicted"/>
<dbReference type="EMBL" id="QSGN01000035">
    <property type="protein sequence ID" value="RHB26782.1"/>
    <property type="molecule type" value="Genomic_DNA"/>
</dbReference>
<keyword evidence="1" id="KW-1133">Transmembrane helix</keyword>
<name>A0A413UZJ6_BACSE</name>
<evidence type="ECO:0000313" key="3">
    <source>
        <dbReference type="Proteomes" id="UP000283482"/>
    </source>
</evidence>
<reference evidence="2 3" key="1">
    <citation type="submission" date="2018-08" db="EMBL/GenBank/DDBJ databases">
        <title>A genome reference for cultivated species of the human gut microbiota.</title>
        <authorList>
            <person name="Zou Y."/>
            <person name="Xue W."/>
            <person name="Luo G."/>
        </authorList>
    </citation>
    <scope>NUCLEOTIDE SEQUENCE [LARGE SCALE GENOMIC DNA]</scope>
    <source>
        <strain evidence="2 3">AM40-34</strain>
    </source>
</reference>
<sequence length="81" mass="9954">MLRKSHEYLFIKMMIIYKLNLFIMIIHLPTGLNFTTQKDAKSYFGNHKYRRLVKEKKIYFTDYNRPVANDRNRRIIVQKNN</sequence>
<keyword evidence="1" id="KW-0812">Transmembrane</keyword>
<accession>A0A413UZJ6</accession>
<comment type="caution">
    <text evidence="2">The sequence shown here is derived from an EMBL/GenBank/DDBJ whole genome shotgun (WGS) entry which is preliminary data.</text>
</comment>
<organism evidence="2 3">
    <name type="scientific">Bacteroides stercoris</name>
    <dbReference type="NCBI Taxonomy" id="46506"/>
    <lineage>
        <taxon>Bacteria</taxon>
        <taxon>Pseudomonadati</taxon>
        <taxon>Bacteroidota</taxon>
        <taxon>Bacteroidia</taxon>
        <taxon>Bacteroidales</taxon>
        <taxon>Bacteroidaceae</taxon>
        <taxon>Bacteroides</taxon>
    </lineage>
</organism>
<dbReference type="Proteomes" id="UP000283482">
    <property type="component" value="Unassembled WGS sequence"/>
</dbReference>
<dbReference type="AlphaFoldDB" id="A0A413UZJ6"/>
<evidence type="ECO:0000256" key="1">
    <source>
        <dbReference type="SAM" id="Phobius"/>
    </source>
</evidence>
<evidence type="ECO:0000313" key="2">
    <source>
        <dbReference type="EMBL" id="RHB26782.1"/>
    </source>
</evidence>
<feature type="transmembrane region" description="Helical" evidence="1">
    <location>
        <begin position="9"/>
        <end position="28"/>
    </location>
</feature>